<keyword evidence="1" id="KW-0472">Membrane</keyword>
<gene>
    <name evidence="2" type="ORF">T4B_1423</name>
</gene>
<feature type="transmembrane region" description="Helical" evidence="1">
    <location>
        <begin position="37"/>
        <end position="55"/>
    </location>
</feature>
<sequence length="63" mass="7484">MHSYSCWRERERERRVTMIYPQNYATLFHQKMRLKKLCMSALIHGLVAVMSAHGLSKSHTEMC</sequence>
<comment type="caution">
    <text evidence="2">The sequence shown here is derived from an EMBL/GenBank/DDBJ whole genome shotgun (WGS) entry which is preliminary data.</text>
</comment>
<keyword evidence="1" id="KW-0812">Transmembrane</keyword>
<dbReference type="AlphaFoldDB" id="A0A0V1J6N0"/>
<evidence type="ECO:0000313" key="3">
    <source>
        <dbReference type="Proteomes" id="UP000054805"/>
    </source>
</evidence>
<evidence type="ECO:0000313" key="2">
    <source>
        <dbReference type="EMBL" id="KRZ30627.1"/>
    </source>
</evidence>
<reference evidence="2 3" key="1">
    <citation type="submission" date="2015-01" db="EMBL/GenBank/DDBJ databases">
        <title>Evolution of Trichinella species and genotypes.</title>
        <authorList>
            <person name="Korhonen P.K."/>
            <person name="Edoardo P."/>
            <person name="Giuseppe L.R."/>
            <person name="Gasser R.B."/>
        </authorList>
    </citation>
    <scope>NUCLEOTIDE SEQUENCE [LARGE SCALE GENOMIC DNA]</scope>
    <source>
        <strain evidence="2">ISS588</strain>
    </source>
</reference>
<keyword evidence="3" id="KW-1185">Reference proteome</keyword>
<keyword evidence="1" id="KW-1133">Transmembrane helix</keyword>
<proteinExistence type="predicted"/>
<dbReference type="EMBL" id="JYDS01000033">
    <property type="protein sequence ID" value="KRZ30627.1"/>
    <property type="molecule type" value="Genomic_DNA"/>
</dbReference>
<evidence type="ECO:0000256" key="1">
    <source>
        <dbReference type="SAM" id="Phobius"/>
    </source>
</evidence>
<protein>
    <submittedName>
        <fullName evidence="2">Uncharacterized protein</fullName>
    </submittedName>
</protein>
<organism evidence="2 3">
    <name type="scientific">Trichinella pseudospiralis</name>
    <name type="common">Parasitic roundworm</name>
    <dbReference type="NCBI Taxonomy" id="6337"/>
    <lineage>
        <taxon>Eukaryota</taxon>
        <taxon>Metazoa</taxon>
        <taxon>Ecdysozoa</taxon>
        <taxon>Nematoda</taxon>
        <taxon>Enoplea</taxon>
        <taxon>Dorylaimia</taxon>
        <taxon>Trichinellida</taxon>
        <taxon>Trichinellidae</taxon>
        <taxon>Trichinella</taxon>
    </lineage>
</organism>
<name>A0A0V1J6N0_TRIPS</name>
<dbReference type="Proteomes" id="UP000054805">
    <property type="component" value="Unassembled WGS sequence"/>
</dbReference>
<accession>A0A0V1J6N0</accession>